<evidence type="ECO:0000256" key="2">
    <source>
        <dbReference type="SAM" id="Phobius"/>
    </source>
</evidence>
<protein>
    <recommendedName>
        <fullName evidence="3">Peptidase S9 prolyl oligopeptidase catalytic domain-containing protein</fullName>
    </recommendedName>
</protein>
<dbReference type="SUPFAM" id="SSF53474">
    <property type="entry name" value="alpha/beta-Hydrolases"/>
    <property type="match status" value="1"/>
</dbReference>
<feature type="transmembrane region" description="Helical" evidence="2">
    <location>
        <begin position="18"/>
        <end position="36"/>
    </location>
</feature>
<feature type="domain" description="Peptidase S9 prolyl oligopeptidase catalytic" evidence="3">
    <location>
        <begin position="150"/>
        <end position="361"/>
    </location>
</feature>
<sequence length="361" mass="41227">MIKQGWFIKLLKIVSKNFIFSGIFVLILIIIALTIFKNSTLLNKPERTPFINTPTNEDQKQVHPLMIEQMKEKEYPGSNLKIEEQLDPGSNYQRYIASYLSEGLIIYGLLTVPSGQKPENGWPVIIFNHGYIPPEQYRTTERYVAYVDGFARNGYLVFKPDYRGNGNSQGEPEGAYYSPAYTTDVLNALSSIKRYPGVNPLKIGMWGHSLGGNITLRSLVVSSDIKAAVIWGGVVGSYQDMMNNWRHSTSWRPSQREESVMRPNRQRFIDTYGLPEQNPQFWDSISPLNYLSDISGPVQIHHGLADDEVPWEFSQSLSQELEKQGKTYEYYTYPGGDHNLSGADFNTAMQRSVEFFDKYLK</sequence>
<comment type="caution">
    <text evidence="4">The sequence shown here is derived from an EMBL/GenBank/DDBJ whole genome shotgun (WGS) entry which is preliminary data.</text>
</comment>
<dbReference type="PANTHER" id="PTHR22946:SF9">
    <property type="entry name" value="POLYKETIDE TRANSFERASE AF380"/>
    <property type="match status" value="1"/>
</dbReference>
<dbReference type="InterPro" id="IPR029058">
    <property type="entry name" value="AB_hydrolase_fold"/>
</dbReference>
<name>A0A0G0U1G7_9BACT</name>
<dbReference type="GO" id="GO:0006508">
    <property type="term" value="P:proteolysis"/>
    <property type="evidence" value="ECO:0007669"/>
    <property type="project" value="InterPro"/>
</dbReference>
<keyword evidence="1" id="KW-0378">Hydrolase</keyword>
<keyword evidence="2" id="KW-0812">Transmembrane</keyword>
<reference evidence="4 5" key="1">
    <citation type="journal article" date="2015" name="Nature">
        <title>rRNA introns, odd ribosomes, and small enigmatic genomes across a large radiation of phyla.</title>
        <authorList>
            <person name="Brown C.T."/>
            <person name="Hug L.A."/>
            <person name="Thomas B.C."/>
            <person name="Sharon I."/>
            <person name="Castelle C.J."/>
            <person name="Singh A."/>
            <person name="Wilkins M.J."/>
            <person name="Williams K.H."/>
            <person name="Banfield J.F."/>
        </authorList>
    </citation>
    <scope>NUCLEOTIDE SEQUENCE [LARGE SCALE GENOMIC DNA]</scope>
</reference>
<dbReference type="Proteomes" id="UP000034601">
    <property type="component" value="Unassembled WGS sequence"/>
</dbReference>
<keyword evidence="2" id="KW-0472">Membrane</keyword>
<proteinExistence type="predicted"/>
<gene>
    <name evidence="4" type="ORF">UU29_C0008G0063</name>
</gene>
<evidence type="ECO:0000313" key="4">
    <source>
        <dbReference type="EMBL" id="KKR82954.1"/>
    </source>
</evidence>
<keyword evidence="2" id="KW-1133">Transmembrane helix</keyword>
<evidence type="ECO:0000259" key="3">
    <source>
        <dbReference type="Pfam" id="PF00326"/>
    </source>
</evidence>
<dbReference type="AlphaFoldDB" id="A0A0G0U1G7"/>
<dbReference type="Pfam" id="PF00326">
    <property type="entry name" value="Peptidase_S9"/>
    <property type="match status" value="1"/>
</dbReference>
<organism evidence="4 5">
    <name type="scientific">Candidatus Daviesbacteria bacterium GW2011_GWA2_40_9</name>
    <dbReference type="NCBI Taxonomy" id="1618424"/>
    <lineage>
        <taxon>Bacteria</taxon>
        <taxon>Candidatus Daviesiibacteriota</taxon>
    </lineage>
</organism>
<dbReference type="InterPro" id="IPR050261">
    <property type="entry name" value="FrsA_esterase"/>
</dbReference>
<evidence type="ECO:0000256" key="1">
    <source>
        <dbReference type="ARBA" id="ARBA00022801"/>
    </source>
</evidence>
<dbReference type="Gene3D" id="3.40.50.1820">
    <property type="entry name" value="alpha/beta hydrolase"/>
    <property type="match status" value="1"/>
</dbReference>
<dbReference type="InterPro" id="IPR001375">
    <property type="entry name" value="Peptidase_S9_cat"/>
</dbReference>
<dbReference type="EMBL" id="LCAB01000008">
    <property type="protein sequence ID" value="KKR82954.1"/>
    <property type="molecule type" value="Genomic_DNA"/>
</dbReference>
<dbReference type="GO" id="GO:0052689">
    <property type="term" value="F:carboxylic ester hydrolase activity"/>
    <property type="evidence" value="ECO:0007669"/>
    <property type="project" value="UniProtKB-ARBA"/>
</dbReference>
<evidence type="ECO:0000313" key="5">
    <source>
        <dbReference type="Proteomes" id="UP000034601"/>
    </source>
</evidence>
<dbReference type="PANTHER" id="PTHR22946">
    <property type="entry name" value="DIENELACTONE HYDROLASE DOMAIN-CONTAINING PROTEIN-RELATED"/>
    <property type="match status" value="1"/>
</dbReference>
<dbReference type="PATRIC" id="fig|1618424.3.peg.618"/>
<accession>A0A0G0U1G7</accession>
<dbReference type="GO" id="GO:0008236">
    <property type="term" value="F:serine-type peptidase activity"/>
    <property type="evidence" value="ECO:0007669"/>
    <property type="project" value="InterPro"/>
</dbReference>